<gene>
    <name evidence="1" type="ORF">LCGC14_1044410</name>
</gene>
<dbReference type="EMBL" id="LAZR01004322">
    <property type="protein sequence ID" value="KKN09655.1"/>
    <property type="molecule type" value="Genomic_DNA"/>
</dbReference>
<comment type="caution">
    <text evidence="1">The sequence shown here is derived from an EMBL/GenBank/DDBJ whole genome shotgun (WGS) entry which is preliminary data.</text>
</comment>
<evidence type="ECO:0000313" key="1">
    <source>
        <dbReference type="EMBL" id="KKN09655.1"/>
    </source>
</evidence>
<reference evidence="1" key="1">
    <citation type="journal article" date="2015" name="Nature">
        <title>Complex archaea that bridge the gap between prokaryotes and eukaryotes.</title>
        <authorList>
            <person name="Spang A."/>
            <person name="Saw J.H."/>
            <person name="Jorgensen S.L."/>
            <person name="Zaremba-Niedzwiedzka K."/>
            <person name="Martijn J."/>
            <person name="Lind A.E."/>
            <person name="van Eijk R."/>
            <person name="Schleper C."/>
            <person name="Guy L."/>
            <person name="Ettema T.J."/>
        </authorList>
    </citation>
    <scope>NUCLEOTIDE SEQUENCE</scope>
</reference>
<accession>A0A0F9MQQ3</accession>
<name>A0A0F9MQQ3_9ZZZZ</name>
<proteinExistence type="predicted"/>
<protein>
    <submittedName>
        <fullName evidence="1">Uncharacterized protein</fullName>
    </submittedName>
</protein>
<sequence>MRIILSYIINFNKEALKDTEQAYEKVKFTPEQSKLIQELSNFLYEIIKIPGLALKGTTWKALREWLIKNKKNIAEIGDMPIEEKLNAIKEIFCIGNRILKGMLKHPKDKNGIIIDIAFEKAFKNFLNYTIKNKDDERVILF</sequence>
<organism evidence="1">
    <name type="scientific">marine sediment metagenome</name>
    <dbReference type="NCBI Taxonomy" id="412755"/>
    <lineage>
        <taxon>unclassified sequences</taxon>
        <taxon>metagenomes</taxon>
        <taxon>ecological metagenomes</taxon>
    </lineage>
</organism>
<dbReference type="AlphaFoldDB" id="A0A0F9MQQ3"/>